<evidence type="ECO:0000259" key="2">
    <source>
        <dbReference type="PROSITE" id="PS50995"/>
    </source>
</evidence>
<gene>
    <name evidence="3" type="ORF">BL253_23285</name>
</gene>
<evidence type="ECO:0000313" key="3">
    <source>
        <dbReference type="EMBL" id="ONH26976.1"/>
    </source>
</evidence>
<dbReference type="STRING" id="1834516.BL253_23285"/>
<name>A0A1V2I6F2_9ACTN</name>
<dbReference type="GO" id="GO:0006950">
    <property type="term" value="P:response to stress"/>
    <property type="evidence" value="ECO:0007669"/>
    <property type="project" value="TreeGrafter"/>
</dbReference>
<dbReference type="PRINTS" id="PR00598">
    <property type="entry name" value="HTHMARR"/>
</dbReference>
<dbReference type="PANTHER" id="PTHR33164:SF99">
    <property type="entry name" value="MARR FAMILY REGULATORY PROTEIN"/>
    <property type="match status" value="1"/>
</dbReference>
<dbReference type="EMBL" id="MOMC01000048">
    <property type="protein sequence ID" value="ONH26976.1"/>
    <property type="molecule type" value="Genomic_DNA"/>
</dbReference>
<feature type="domain" description="HTH marR-type" evidence="2">
    <location>
        <begin position="37"/>
        <end position="169"/>
    </location>
</feature>
<dbReference type="Gene3D" id="1.10.10.10">
    <property type="entry name" value="Winged helix-like DNA-binding domain superfamily/Winged helix DNA-binding domain"/>
    <property type="match status" value="1"/>
</dbReference>
<sequence>MACQQYRYDQAVGNSPNDDRAAQGTTPPRHVGTSIDGAPVGSLLLQVLRAHARVGTELLTEAGVTPPHEIVLLYLDGRGPVPQTELVHYLGRDRSTVTATLQAMERAGLVARQPSPDDGRAMIVELTEKGTAVVPRARAAWHELERRTTHSLSPSQQADLLIALRTIRDALNASPHA</sequence>
<dbReference type="InterPro" id="IPR036390">
    <property type="entry name" value="WH_DNA-bd_sf"/>
</dbReference>
<dbReference type="OrthoDB" id="5148120at2"/>
<evidence type="ECO:0000313" key="4">
    <source>
        <dbReference type="Proteomes" id="UP000188929"/>
    </source>
</evidence>
<dbReference type="InterPro" id="IPR039422">
    <property type="entry name" value="MarR/SlyA-like"/>
</dbReference>
<dbReference type="InterPro" id="IPR000835">
    <property type="entry name" value="HTH_MarR-typ"/>
</dbReference>
<feature type="region of interest" description="Disordered" evidence="1">
    <location>
        <begin position="8"/>
        <end position="35"/>
    </location>
</feature>
<dbReference type="PANTHER" id="PTHR33164">
    <property type="entry name" value="TRANSCRIPTIONAL REGULATOR, MARR FAMILY"/>
    <property type="match status" value="1"/>
</dbReference>
<dbReference type="SMART" id="SM00347">
    <property type="entry name" value="HTH_MARR"/>
    <property type="match status" value="1"/>
</dbReference>
<evidence type="ECO:0000256" key="1">
    <source>
        <dbReference type="SAM" id="MobiDB-lite"/>
    </source>
</evidence>
<dbReference type="GO" id="GO:0003700">
    <property type="term" value="F:DNA-binding transcription factor activity"/>
    <property type="evidence" value="ECO:0007669"/>
    <property type="project" value="InterPro"/>
</dbReference>
<dbReference type="Proteomes" id="UP000188929">
    <property type="component" value="Unassembled WGS sequence"/>
</dbReference>
<dbReference type="InterPro" id="IPR036388">
    <property type="entry name" value="WH-like_DNA-bd_sf"/>
</dbReference>
<dbReference type="SUPFAM" id="SSF46785">
    <property type="entry name" value="Winged helix' DNA-binding domain"/>
    <property type="match status" value="1"/>
</dbReference>
<reference evidence="4" key="1">
    <citation type="submission" date="2016-10" db="EMBL/GenBank/DDBJ databases">
        <title>Frankia sp. NRRL B-16386 Genome sequencing.</title>
        <authorList>
            <person name="Ghodhbane-Gtari F."/>
            <person name="Swanson E."/>
            <person name="Gueddou A."/>
            <person name="Hezbri K."/>
            <person name="Ktari K."/>
            <person name="Nouioui I."/>
            <person name="Morris K."/>
            <person name="Simpson S."/>
            <person name="Abebe-Akele F."/>
            <person name="Thomas K."/>
            <person name="Gtari M."/>
            <person name="Tisa L.S."/>
        </authorList>
    </citation>
    <scope>NUCLEOTIDE SEQUENCE [LARGE SCALE GENOMIC DNA]</scope>
    <source>
        <strain evidence="4">NRRL B-16386</strain>
    </source>
</reference>
<proteinExistence type="predicted"/>
<organism evidence="3 4">
    <name type="scientific">Pseudofrankia asymbiotica</name>
    <dbReference type="NCBI Taxonomy" id="1834516"/>
    <lineage>
        <taxon>Bacteria</taxon>
        <taxon>Bacillati</taxon>
        <taxon>Actinomycetota</taxon>
        <taxon>Actinomycetes</taxon>
        <taxon>Frankiales</taxon>
        <taxon>Frankiaceae</taxon>
        <taxon>Pseudofrankia</taxon>
    </lineage>
</organism>
<accession>A0A1V2I6F2</accession>
<protein>
    <submittedName>
        <fullName evidence="3">MarR family transcriptional regulator</fullName>
    </submittedName>
</protein>
<dbReference type="Pfam" id="PF12802">
    <property type="entry name" value="MarR_2"/>
    <property type="match status" value="1"/>
</dbReference>
<keyword evidence="4" id="KW-1185">Reference proteome</keyword>
<dbReference type="PROSITE" id="PS50995">
    <property type="entry name" value="HTH_MARR_2"/>
    <property type="match status" value="1"/>
</dbReference>
<comment type="caution">
    <text evidence="3">The sequence shown here is derived from an EMBL/GenBank/DDBJ whole genome shotgun (WGS) entry which is preliminary data.</text>
</comment>
<dbReference type="AlphaFoldDB" id="A0A1V2I6F2"/>